<gene>
    <name evidence="3" type="ORF">GFSPODELE1_LOCUS453</name>
</gene>
<evidence type="ECO:0000259" key="2">
    <source>
        <dbReference type="Pfam" id="PF20151"/>
    </source>
</evidence>
<feature type="transmembrane region" description="Helical" evidence="1">
    <location>
        <begin position="264"/>
        <end position="282"/>
    </location>
</feature>
<organism evidence="3 4">
    <name type="scientific">Somion occarium</name>
    <dbReference type="NCBI Taxonomy" id="3059160"/>
    <lineage>
        <taxon>Eukaryota</taxon>
        <taxon>Fungi</taxon>
        <taxon>Dikarya</taxon>
        <taxon>Basidiomycota</taxon>
        <taxon>Agaricomycotina</taxon>
        <taxon>Agaricomycetes</taxon>
        <taxon>Polyporales</taxon>
        <taxon>Cerrenaceae</taxon>
        <taxon>Somion</taxon>
    </lineage>
</organism>
<dbReference type="EMBL" id="OZ037944">
    <property type="protein sequence ID" value="CAL1694773.1"/>
    <property type="molecule type" value="Genomic_DNA"/>
</dbReference>
<keyword evidence="1" id="KW-1133">Transmembrane helix</keyword>
<dbReference type="Proteomes" id="UP001497453">
    <property type="component" value="Chromosome 1"/>
</dbReference>
<name>A0ABP1CGF6_9APHY</name>
<feature type="transmembrane region" description="Helical" evidence="1">
    <location>
        <begin position="148"/>
        <end position="171"/>
    </location>
</feature>
<dbReference type="Pfam" id="PF20151">
    <property type="entry name" value="DUF6533"/>
    <property type="match status" value="1"/>
</dbReference>
<evidence type="ECO:0000313" key="4">
    <source>
        <dbReference type="Proteomes" id="UP001497453"/>
    </source>
</evidence>
<keyword evidence="1" id="KW-0472">Membrane</keyword>
<reference evidence="4" key="1">
    <citation type="submission" date="2024-04" db="EMBL/GenBank/DDBJ databases">
        <authorList>
            <person name="Shaw F."/>
            <person name="Minotto A."/>
        </authorList>
    </citation>
    <scope>NUCLEOTIDE SEQUENCE [LARGE SCALE GENOMIC DNA]</scope>
</reference>
<keyword evidence="4" id="KW-1185">Reference proteome</keyword>
<protein>
    <recommendedName>
        <fullName evidence="2">DUF6533 domain-containing protein</fullName>
    </recommendedName>
</protein>
<evidence type="ECO:0000256" key="1">
    <source>
        <dbReference type="SAM" id="Phobius"/>
    </source>
</evidence>
<feature type="domain" description="DUF6533" evidence="2">
    <location>
        <begin position="32"/>
        <end position="74"/>
    </location>
</feature>
<feature type="transmembrane region" description="Helical" evidence="1">
    <location>
        <begin position="238"/>
        <end position="258"/>
    </location>
</feature>
<accession>A0ABP1CGF6</accession>
<keyword evidence="1" id="KW-0812">Transmembrane</keyword>
<proteinExistence type="predicted"/>
<feature type="transmembrane region" description="Helical" evidence="1">
    <location>
        <begin position="191"/>
        <end position="218"/>
    </location>
</feature>
<sequence>MNAAPRLENERAWTSLPLSTVNALDIGKRSRAAAIGLLFYDHLVTLDLEVNLIWTQAKNWPAFLLFVFNRFFALTYLVFDSIPLTPSGVVSSRMYRNNLYNWELAERLICRCVIYLMCDDIVTLLTTLTVQAVLQLRVYALYERSRKILILLLTLCAMEVATMAVLVAITISRLSHLPVVSTPTGCYYSGVLSFSALFWIPGLIYEPILFALVAYKAWSFKKQGPQIPLISRIARDSLLYFVAVFAELLIGTVIWARYPTYINVIMPWSAALPSILCSRLLLNMREMVYDQGNRSYIMESFTQVQTIPFENPDITLDYTPDEMELSSSRLPRAT</sequence>
<evidence type="ECO:0000313" key="3">
    <source>
        <dbReference type="EMBL" id="CAL1694773.1"/>
    </source>
</evidence>
<dbReference type="InterPro" id="IPR045340">
    <property type="entry name" value="DUF6533"/>
</dbReference>